<dbReference type="GO" id="GO:0005789">
    <property type="term" value="C:endoplasmic reticulum membrane"/>
    <property type="evidence" value="ECO:0007669"/>
    <property type="project" value="UniProtKB-SubCell"/>
</dbReference>
<dbReference type="GO" id="GO:0004608">
    <property type="term" value="F:phosphatidylethanolamine N-methyltransferase activity"/>
    <property type="evidence" value="ECO:0007669"/>
    <property type="project" value="UniProtKB-UniRule"/>
</dbReference>
<dbReference type="InterPro" id="IPR024960">
    <property type="entry name" value="PEMT/MFAP"/>
</dbReference>
<comment type="similarity">
    <text evidence="14">Belongs to the class VI-like SAM-binding methyltransferase superfamily. PEMT/PEM2 methyltransferase family.</text>
</comment>
<keyword evidence="13 14" id="KW-1208">Phospholipid metabolism</keyword>
<dbReference type="HAMAP" id="MF_03216">
    <property type="entry name" value="PLMT"/>
    <property type="match status" value="1"/>
</dbReference>
<evidence type="ECO:0000256" key="14">
    <source>
        <dbReference type="HAMAP-Rule" id="MF_03216"/>
    </source>
</evidence>
<dbReference type="GO" id="GO:0031966">
    <property type="term" value="C:mitochondrial membrane"/>
    <property type="evidence" value="ECO:0007669"/>
    <property type="project" value="UniProtKB-SubCell"/>
</dbReference>
<feature type="transmembrane region" description="Helical" evidence="15">
    <location>
        <begin position="29"/>
        <end position="46"/>
    </location>
</feature>
<protein>
    <recommendedName>
        <fullName evidence="14">Phosphatidylethanolamine N-methyltransferase</fullName>
        <shortName evidence="14">PEAMT</shortName>
        <shortName evidence="14">PEMT</shortName>
        <ecNumber evidence="14">2.1.1.17</ecNumber>
        <ecNumber evidence="14">2.1.1.71</ecNumber>
    </recommendedName>
    <alternativeName>
        <fullName evidence="14">Phospholipid methyltransferase</fullName>
        <shortName evidence="14">PLMT</shortName>
    </alternativeName>
</protein>
<evidence type="ECO:0000256" key="2">
    <source>
        <dbReference type="ARBA" id="ARBA00005189"/>
    </source>
</evidence>
<dbReference type="GO" id="GO:0032259">
    <property type="term" value="P:methylation"/>
    <property type="evidence" value="ECO:0007669"/>
    <property type="project" value="UniProtKB-KW"/>
</dbReference>
<comment type="pathway">
    <text evidence="2">Lipid metabolism.</text>
</comment>
<accession>A0A7J7JJ53</accession>
<comment type="catalytic activity">
    <reaction evidence="14">
        <text>a 1,2-diacyl-sn-glycero-3-phospho-N,N-dimethylethanolamine + S-adenosyl-L-methionine = a 1,2-diacyl-sn-glycero-3-phosphocholine + S-adenosyl-L-homocysteine + H(+)</text>
        <dbReference type="Rhea" id="RHEA:32739"/>
        <dbReference type="ChEBI" id="CHEBI:15378"/>
        <dbReference type="ChEBI" id="CHEBI:57643"/>
        <dbReference type="ChEBI" id="CHEBI:57856"/>
        <dbReference type="ChEBI" id="CHEBI:59789"/>
        <dbReference type="ChEBI" id="CHEBI:64572"/>
    </reaction>
</comment>
<dbReference type="OrthoDB" id="8300106at2759"/>
<keyword evidence="3 14" id="KW-0444">Lipid biosynthesis</keyword>
<evidence type="ECO:0000256" key="4">
    <source>
        <dbReference type="ARBA" id="ARBA00022603"/>
    </source>
</evidence>
<evidence type="ECO:0000313" key="16">
    <source>
        <dbReference type="EMBL" id="KAF6026362.1"/>
    </source>
</evidence>
<dbReference type="PROSITE" id="PS51599">
    <property type="entry name" value="SAM_PEMT_PEM2"/>
    <property type="match status" value="1"/>
</dbReference>
<feature type="transmembrane region" description="Helical" evidence="15">
    <location>
        <begin position="164"/>
        <end position="189"/>
    </location>
</feature>
<feature type="binding site" evidence="14">
    <location>
        <begin position="112"/>
        <end position="114"/>
    </location>
    <ligand>
        <name>S-adenosyl-L-methionine</name>
        <dbReference type="ChEBI" id="CHEBI:59789"/>
    </ligand>
</feature>
<evidence type="ECO:0000313" key="17">
    <source>
        <dbReference type="Proteomes" id="UP000593567"/>
    </source>
</evidence>
<keyword evidence="4 14" id="KW-0489">Methyltransferase</keyword>
<comment type="catalytic activity">
    <reaction evidence="14">
        <text>a 1,2-diacyl-sn-glycero-3-phosphoethanolamine + S-adenosyl-L-methionine = a 1,2-diacyl-sn-glycero-3-phospho-N-methylethanolamine + S-adenosyl-L-homocysteine + H(+)</text>
        <dbReference type="Rhea" id="RHEA:11164"/>
        <dbReference type="ChEBI" id="CHEBI:15378"/>
        <dbReference type="ChEBI" id="CHEBI:57856"/>
        <dbReference type="ChEBI" id="CHEBI:59789"/>
        <dbReference type="ChEBI" id="CHEBI:64573"/>
        <dbReference type="ChEBI" id="CHEBI:64612"/>
        <dbReference type="EC" id="2.1.1.17"/>
    </reaction>
</comment>
<evidence type="ECO:0000256" key="1">
    <source>
        <dbReference type="ARBA" id="ARBA00004969"/>
    </source>
</evidence>
<evidence type="ECO:0000256" key="10">
    <source>
        <dbReference type="ARBA" id="ARBA00023098"/>
    </source>
</evidence>
<keyword evidence="8 14" id="KW-0256">Endoplasmic reticulum</keyword>
<name>A0A7J7JJ53_BUGNE</name>
<dbReference type="EC" id="2.1.1.71" evidence="14"/>
<comment type="caution">
    <text evidence="16">The sequence shown here is derived from an EMBL/GenBank/DDBJ whole genome shotgun (WGS) entry which is preliminary data.</text>
</comment>
<feature type="topological domain" description="Cytoplasmic" evidence="14">
    <location>
        <begin position="81"/>
        <end position="107"/>
    </location>
</feature>
<dbReference type="EMBL" id="VXIV02002293">
    <property type="protein sequence ID" value="KAF6026362.1"/>
    <property type="molecule type" value="Genomic_DNA"/>
</dbReference>
<dbReference type="Proteomes" id="UP000593567">
    <property type="component" value="Unassembled WGS sequence"/>
</dbReference>
<dbReference type="PANTHER" id="PTHR15458">
    <property type="entry name" value="PHOSPHATIDYLETHANOLAMINE N-METHYLTRANSFERASE"/>
    <property type="match status" value="1"/>
</dbReference>
<evidence type="ECO:0000256" key="5">
    <source>
        <dbReference type="ARBA" id="ARBA00022679"/>
    </source>
</evidence>
<keyword evidence="6 14" id="KW-0949">S-adenosyl-L-methionine</keyword>
<feature type="binding site" evidence="14">
    <location>
        <begin position="194"/>
        <end position="195"/>
    </location>
    <ligand>
        <name>S-adenosyl-L-methionine</name>
        <dbReference type="ChEBI" id="CHEBI:59789"/>
    </ligand>
</feature>
<dbReference type="UniPathway" id="UPA00753"/>
<feature type="topological domain" description="Lumenal" evidence="14">
    <location>
        <begin position="1"/>
        <end position="24"/>
    </location>
</feature>
<dbReference type="GO" id="GO:0006656">
    <property type="term" value="P:phosphatidylcholine biosynthetic process"/>
    <property type="evidence" value="ECO:0007669"/>
    <property type="project" value="UniProtKB-UniRule"/>
</dbReference>
<dbReference type="GO" id="GO:0000773">
    <property type="term" value="F:phosphatidyl-N-methylethanolamine N-methyltransferase activity"/>
    <property type="evidence" value="ECO:0007669"/>
    <property type="project" value="UniProtKB-UniRule"/>
</dbReference>
<evidence type="ECO:0000256" key="3">
    <source>
        <dbReference type="ARBA" id="ARBA00022516"/>
    </source>
</evidence>
<evidence type="ECO:0000256" key="12">
    <source>
        <dbReference type="ARBA" id="ARBA00023209"/>
    </source>
</evidence>
<evidence type="ECO:0000256" key="9">
    <source>
        <dbReference type="ARBA" id="ARBA00022989"/>
    </source>
</evidence>
<dbReference type="PANTHER" id="PTHR15458:SF5">
    <property type="entry name" value="PHOSPHATIDYLETHANOLAMINE N-METHYLTRANSFERASE"/>
    <property type="match status" value="1"/>
</dbReference>
<feature type="topological domain" description="Lumenal" evidence="14">
    <location>
        <begin position="129"/>
        <end position="171"/>
    </location>
</feature>
<evidence type="ECO:0000256" key="8">
    <source>
        <dbReference type="ARBA" id="ARBA00022824"/>
    </source>
</evidence>
<comment type="pathway">
    <text evidence="1 14">Phospholipid metabolism; phosphatidylcholine biosynthesis.</text>
</comment>
<evidence type="ECO:0000256" key="13">
    <source>
        <dbReference type="ARBA" id="ARBA00023264"/>
    </source>
</evidence>
<keyword evidence="9 14" id="KW-1133">Transmembrane helix</keyword>
<evidence type="ECO:0000256" key="7">
    <source>
        <dbReference type="ARBA" id="ARBA00022692"/>
    </source>
</evidence>
<reference evidence="16" key="1">
    <citation type="submission" date="2020-06" db="EMBL/GenBank/DDBJ databases">
        <title>Draft genome of Bugula neritina, a colonial animal packing powerful symbionts and potential medicines.</title>
        <authorList>
            <person name="Rayko M."/>
        </authorList>
    </citation>
    <scope>NUCLEOTIDE SEQUENCE [LARGE SCALE GENOMIC DNA]</scope>
    <source>
        <strain evidence="16">Kwan_BN1</strain>
    </source>
</reference>
<feature type="topological domain" description="Lumenal" evidence="14">
    <location>
        <begin position="47"/>
        <end position="58"/>
    </location>
</feature>
<feature type="transmembrane region" description="Helical" evidence="15">
    <location>
        <begin position="67"/>
        <end position="89"/>
    </location>
</feature>
<organism evidence="16 17">
    <name type="scientific">Bugula neritina</name>
    <name type="common">Brown bryozoan</name>
    <name type="synonym">Sertularia neritina</name>
    <dbReference type="NCBI Taxonomy" id="10212"/>
    <lineage>
        <taxon>Eukaryota</taxon>
        <taxon>Metazoa</taxon>
        <taxon>Spiralia</taxon>
        <taxon>Lophotrochozoa</taxon>
        <taxon>Bryozoa</taxon>
        <taxon>Gymnolaemata</taxon>
        <taxon>Cheilostomatida</taxon>
        <taxon>Flustrina</taxon>
        <taxon>Buguloidea</taxon>
        <taxon>Bugulidae</taxon>
        <taxon>Bugula</taxon>
    </lineage>
</organism>
<comment type="subcellular location">
    <subcellularLocation>
        <location evidence="14">Endoplasmic reticulum membrane</location>
        <topology evidence="14">Multi-pass membrane protein</topology>
    </subcellularLocation>
    <subcellularLocation>
        <location evidence="14">Mitochondrion membrane</location>
        <topology evidence="14">Multi-pass membrane protein</topology>
    </subcellularLocation>
</comment>
<keyword evidence="7 14" id="KW-0812">Transmembrane</keyword>
<keyword evidence="10 14" id="KW-0443">Lipid metabolism</keyword>
<dbReference type="InterPro" id="IPR007318">
    <property type="entry name" value="Phopholipid_MeTrfase"/>
</dbReference>
<comment type="function">
    <text evidence="14">Catalyzes the three sequential steps of the methylation pathway for the biosynthesis of phosphatidylcholine, a critical and essential component for membrane structure. Uses S-adenosylmethionine (S-adenosyl-L-methionine, SAM or AdoMet) as the methyl group donor for the methylation of phosphatidylethanolamine (1,2-diacyl-sn-glycero-3-phosphoethanolamine, PE) to phosphatidylmonomethylethanolamine (1,2-diacyl-sn-glycero-3-phospho-N-methylethanolamine, PMME), PMME to phosphatidyldimethylethanolamine (1,2-diacyl-sn-glycero-3-phospho-N,N-dimethylethanolamine, PDME), and PDME to phosphatidylcholine (1,2-diacyl-sn-glycero-3-phosphocholine, PC), producing S-adenosyl-L-homocysteine in each step.</text>
</comment>
<feature type="transmembrane region" description="Helical" evidence="15">
    <location>
        <begin position="109"/>
        <end position="131"/>
    </location>
</feature>
<comment type="catalytic activity">
    <reaction evidence="14">
        <text>a 1,2-diacyl-sn-glycero-3-phospho-N-methylethanolamine + S-adenosyl-L-methionine = a 1,2-diacyl-sn-glycero-3-phospho-N,N-dimethylethanolamine + S-adenosyl-L-homocysteine + H(+)</text>
        <dbReference type="Rhea" id="RHEA:32735"/>
        <dbReference type="ChEBI" id="CHEBI:15378"/>
        <dbReference type="ChEBI" id="CHEBI:57856"/>
        <dbReference type="ChEBI" id="CHEBI:59789"/>
        <dbReference type="ChEBI" id="CHEBI:64572"/>
        <dbReference type="ChEBI" id="CHEBI:64573"/>
        <dbReference type="EC" id="2.1.1.71"/>
    </reaction>
</comment>
<keyword evidence="11 14" id="KW-0472">Membrane</keyword>
<sequence length="217" mass="24927">MAEVNPSSWSYPTSFKELYTYVNIYDTNIHIFLVLMWAPVFFNVILRTEHRTRFLTKLFGSPELACVALSIPQFLFITIFRFICFTKIVTAHPRIETPFNEYLEYLETGLWLIGTTLVLSSSYRLGWIGLWHGDHFGILFSEKLTGFPFDVCDHPMYTGSKINYIAYIIGNRSIVGALLFCVLLLVYVVNEGLEGRFTEMIYAERAASKANGSKKVK</sequence>
<keyword evidence="5 14" id="KW-0808">Transferase</keyword>
<dbReference type="EC" id="2.1.1.17" evidence="14"/>
<feature type="topological domain" description="Cytoplasmic" evidence="14">
    <location>
        <begin position="193"/>
        <end position="217"/>
    </location>
</feature>
<dbReference type="Pfam" id="PF04191">
    <property type="entry name" value="PEMT"/>
    <property type="match status" value="1"/>
</dbReference>
<dbReference type="AlphaFoldDB" id="A0A7J7JJ53"/>
<gene>
    <name evidence="16" type="ORF">EB796_015336</name>
</gene>
<evidence type="ECO:0000256" key="6">
    <source>
        <dbReference type="ARBA" id="ARBA00022691"/>
    </source>
</evidence>
<proteinExistence type="inferred from homology"/>
<evidence type="ECO:0000256" key="15">
    <source>
        <dbReference type="SAM" id="Phobius"/>
    </source>
</evidence>
<keyword evidence="17" id="KW-1185">Reference proteome</keyword>
<keyword evidence="14" id="KW-0496">Mitochondrion</keyword>
<comment type="caution">
    <text evidence="14">Lacks conserved residue(s) required for the propagation of feature annotation.</text>
</comment>
<evidence type="ECO:0000256" key="11">
    <source>
        <dbReference type="ARBA" id="ARBA00023136"/>
    </source>
</evidence>
<keyword evidence="12 14" id="KW-0594">Phospholipid biosynthesis</keyword>